<evidence type="ECO:0000313" key="2">
    <source>
        <dbReference type="EMBL" id="CBJ27913.1"/>
    </source>
</evidence>
<dbReference type="Gene3D" id="1.10.287.1880">
    <property type="match status" value="1"/>
</dbReference>
<proteinExistence type="predicted"/>
<reference evidence="2 3" key="1">
    <citation type="journal article" date="2010" name="Nature">
        <title>The Ectocarpus genome and the independent evolution of multicellularity in brown algae.</title>
        <authorList>
            <person name="Cock J.M."/>
            <person name="Sterck L."/>
            <person name="Rouze P."/>
            <person name="Scornet D."/>
            <person name="Allen A.E."/>
            <person name="Amoutzias G."/>
            <person name="Anthouard V."/>
            <person name="Artiguenave F."/>
            <person name="Aury J.M."/>
            <person name="Badger J.H."/>
            <person name="Beszteri B."/>
            <person name="Billiau K."/>
            <person name="Bonnet E."/>
            <person name="Bothwell J.H."/>
            <person name="Bowler C."/>
            <person name="Boyen C."/>
            <person name="Brownlee C."/>
            <person name="Carrano C.J."/>
            <person name="Charrier B."/>
            <person name="Cho G.Y."/>
            <person name="Coelho S.M."/>
            <person name="Collen J."/>
            <person name="Corre E."/>
            <person name="Da Silva C."/>
            <person name="Delage L."/>
            <person name="Delaroque N."/>
            <person name="Dittami S.M."/>
            <person name="Doulbeau S."/>
            <person name="Elias M."/>
            <person name="Farnham G."/>
            <person name="Gachon C.M."/>
            <person name="Gschloessl B."/>
            <person name="Heesch S."/>
            <person name="Jabbari K."/>
            <person name="Jubin C."/>
            <person name="Kawai H."/>
            <person name="Kimura K."/>
            <person name="Kloareg B."/>
            <person name="Kupper F.C."/>
            <person name="Lang D."/>
            <person name="Le Bail A."/>
            <person name="Leblanc C."/>
            <person name="Lerouge P."/>
            <person name="Lohr M."/>
            <person name="Lopez P.J."/>
            <person name="Martens C."/>
            <person name="Maumus F."/>
            <person name="Michel G."/>
            <person name="Miranda-Saavedra D."/>
            <person name="Morales J."/>
            <person name="Moreau H."/>
            <person name="Motomura T."/>
            <person name="Nagasato C."/>
            <person name="Napoli C.A."/>
            <person name="Nelson D.R."/>
            <person name="Nyvall-Collen P."/>
            <person name="Peters A.F."/>
            <person name="Pommier C."/>
            <person name="Potin P."/>
            <person name="Poulain J."/>
            <person name="Quesneville H."/>
            <person name="Read B."/>
            <person name="Rensing S.A."/>
            <person name="Ritter A."/>
            <person name="Rousvoal S."/>
            <person name="Samanta M."/>
            <person name="Samson G."/>
            <person name="Schroeder D.C."/>
            <person name="Segurens B."/>
            <person name="Strittmatter M."/>
            <person name="Tonon T."/>
            <person name="Tregear J.W."/>
            <person name="Valentin K."/>
            <person name="von Dassow P."/>
            <person name="Yamagishi T."/>
            <person name="Van de Peer Y."/>
            <person name="Wincker P."/>
        </authorList>
    </citation>
    <scope>NUCLEOTIDE SEQUENCE [LARGE SCALE GENOMIC DNA]</scope>
    <source>
        <strain evidence="3">Ec32 / CCAP1310/4</strain>
    </source>
</reference>
<feature type="compositionally biased region" description="Basic and acidic residues" evidence="1">
    <location>
        <begin position="409"/>
        <end position="424"/>
    </location>
</feature>
<protein>
    <submittedName>
        <fullName evidence="2">Uncharacterized protein</fullName>
    </submittedName>
</protein>
<evidence type="ECO:0000256" key="1">
    <source>
        <dbReference type="SAM" id="MobiDB-lite"/>
    </source>
</evidence>
<feature type="compositionally biased region" description="Gly residues" evidence="1">
    <location>
        <begin position="341"/>
        <end position="350"/>
    </location>
</feature>
<feature type="region of interest" description="Disordered" evidence="1">
    <location>
        <begin position="392"/>
        <end position="438"/>
    </location>
</feature>
<dbReference type="AlphaFoldDB" id="D7G850"/>
<dbReference type="EMBL" id="FN649107">
    <property type="protein sequence ID" value="CBJ27913.1"/>
    <property type="molecule type" value="Genomic_DNA"/>
</dbReference>
<dbReference type="EMBL" id="FN649751">
    <property type="protein sequence ID" value="CBJ27913.1"/>
    <property type="molecule type" value="Genomic_DNA"/>
</dbReference>
<dbReference type="OrthoDB" id="5556307at2759"/>
<accession>D7G850</accession>
<evidence type="ECO:0000313" key="3">
    <source>
        <dbReference type="Proteomes" id="UP000002630"/>
    </source>
</evidence>
<organism evidence="2 3">
    <name type="scientific">Ectocarpus siliculosus</name>
    <name type="common">Brown alga</name>
    <name type="synonym">Conferva siliculosa</name>
    <dbReference type="NCBI Taxonomy" id="2880"/>
    <lineage>
        <taxon>Eukaryota</taxon>
        <taxon>Sar</taxon>
        <taxon>Stramenopiles</taxon>
        <taxon>Ochrophyta</taxon>
        <taxon>PX clade</taxon>
        <taxon>Phaeophyceae</taxon>
        <taxon>Ectocarpales</taxon>
        <taxon>Ectocarpaceae</taxon>
        <taxon>Ectocarpus</taxon>
    </lineage>
</organism>
<feature type="region of interest" description="Disordered" evidence="1">
    <location>
        <begin position="325"/>
        <end position="372"/>
    </location>
</feature>
<gene>
    <name evidence="2" type="ORF">Esi_0087_0027</name>
</gene>
<keyword evidence="3" id="KW-1185">Reference proteome</keyword>
<dbReference type="InParanoid" id="D7G850"/>
<name>D7G850_ECTSI</name>
<feature type="region of interest" description="Disordered" evidence="1">
    <location>
        <begin position="1"/>
        <end position="30"/>
    </location>
</feature>
<dbReference type="Proteomes" id="UP000002630">
    <property type="component" value="Linkage Group LG26"/>
</dbReference>
<sequence length="741" mass="76372">MDENFDPNRAVHRPSGAVSSEPSPSKEVADEDAPLVAVLSALGDGQVAIAGDVVAIRAGPETYHPVKALKGMASESDVIILSCLTKAPAAGEAASAVRSALQHVVVRPPSVTTHSPGPGGRAAAAGGVGVAPTLRAISPSSYSAVVDSNLLRAFTATRARMILAGLTPPPAGGESRTLPTVVAGVSGAPGGLCFLGQRATPEGHSSFSFRRDSEQEAAGGRAQALRIDDLVREYGGRAHASARALYDLWGDSSGDFLGECLQEGAKSNPFARLATEWDCSTHATRTLGSAPPPACSSLLLIGGECPPTTVSAKIRGNIEALKTAVERGAAPQQARRKAKGPFGGEKGGTGRAEAHPGGASASGDGEEQERRRWDEDLQALLSGSENMAEFAAKPVDVPVGGGGSDDTLEAGRAEEDTAVQDRTDGGGVGEEEVGSGMQEVPEKVRGDLDFSERLWELAARATDVEGVRSAVALAFDAVGEGQMFPVISRDSKTAVGCHIRDGVAMAREARYQDGTSGCLGDEAKAEAWRERGSALLADEDSLASAFVELGVHKVTRDLLHWLEAYAGVLAADVDRALPDTAAAAAAGDRPAPGTGGSAAGDRRLDRLLTLADTLDLVALAQSYGAPWRQLAHPVFWELYLEPAGGSGVGGAMETVSYTLANAGLFQLSGLDEPPALSGEAARAAQAALSGCPARLIPEVLSSVTGAESFVELKRRLLEHKAKGATVGGDAVFVCEHSFIPW</sequence>